<feature type="region of interest" description="Disordered" evidence="7">
    <location>
        <begin position="1219"/>
        <end position="1289"/>
    </location>
</feature>
<dbReference type="SUPFAM" id="SSF56112">
    <property type="entry name" value="Protein kinase-like (PK-like)"/>
    <property type="match status" value="2"/>
</dbReference>
<feature type="region of interest" description="Disordered" evidence="7">
    <location>
        <begin position="794"/>
        <end position="959"/>
    </location>
</feature>
<feature type="compositionally biased region" description="Gly residues" evidence="7">
    <location>
        <begin position="946"/>
        <end position="955"/>
    </location>
</feature>
<feature type="compositionally biased region" description="Low complexity" evidence="7">
    <location>
        <begin position="210"/>
        <end position="233"/>
    </location>
</feature>
<keyword evidence="2" id="KW-0808">Transferase</keyword>
<feature type="compositionally biased region" description="Low complexity" evidence="7">
    <location>
        <begin position="593"/>
        <end position="603"/>
    </location>
</feature>
<feature type="compositionally biased region" description="Gly residues" evidence="7">
    <location>
        <begin position="496"/>
        <end position="509"/>
    </location>
</feature>
<dbReference type="Gramene" id="PNW79505">
    <property type="protein sequence ID" value="PNW79505"/>
    <property type="gene ID" value="CHLRE_08g358200v5"/>
</dbReference>
<feature type="domain" description="Protein kinase" evidence="8">
    <location>
        <begin position="37"/>
        <end position="407"/>
    </location>
</feature>
<feature type="compositionally biased region" description="Gly residues" evidence="7">
    <location>
        <begin position="604"/>
        <end position="614"/>
    </location>
</feature>
<evidence type="ECO:0000313" key="10">
    <source>
        <dbReference type="Proteomes" id="UP000006906"/>
    </source>
</evidence>
<keyword evidence="1" id="KW-0723">Serine/threonine-protein kinase</keyword>
<dbReference type="InterPro" id="IPR011009">
    <property type="entry name" value="Kinase-like_dom_sf"/>
</dbReference>
<feature type="compositionally biased region" description="Polar residues" evidence="7">
    <location>
        <begin position="705"/>
        <end position="725"/>
    </location>
</feature>
<dbReference type="PROSITE" id="PS00107">
    <property type="entry name" value="PROTEIN_KINASE_ATP"/>
    <property type="match status" value="1"/>
</dbReference>
<dbReference type="ExpressionAtlas" id="A0A2K3DG59">
    <property type="expression patterns" value="baseline"/>
</dbReference>
<dbReference type="Gene3D" id="1.10.510.10">
    <property type="entry name" value="Transferase(Phosphotransferase) domain 1"/>
    <property type="match status" value="2"/>
</dbReference>
<evidence type="ECO:0000256" key="1">
    <source>
        <dbReference type="ARBA" id="ARBA00022527"/>
    </source>
</evidence>
<dbReference type="Proteomes" id="UP000006906">
    <property type="component" value="Chromosome 8"/>
</dbReference>
<dbReference type="GO" id="GO:0005524">
    <property type="term" value="F:ATP binding"/>
    <property type="evidence" value="ECO:0007669"/>
    <property type="project" value="UniProtKB-UniRule"/>
</dbReference>
<sequence length="1289" mass="128513">MTEALPARAQQSVFAAPCDEDPEDLITCPDEDVGAVLRLDRVVGKGGFAVVWRAFLDTLDGPKLCACKVLAPRGGMLPPSPIVRLFVRECSSLVNMEHPAVVRCFGLIRMRRVDFPEMGLNYDTYGMLLEFCEGGTLKDLLMGQIMTLKDTYTVREALGWLAEVASALQQFHNQDMPVIHRDIKPDNVLLQQPEGWTPPPPPSRTFRRNGSSGVSGSSGVPGAPGSRGSSVGPLRAPLEAKLADLGLGVRVGGDRSALVRRRSTALSPDSEALPTTLEGADDETAPATTDGDGVEAAPPPPPRLRPRVPPSAGGGSAAVLLDDGLPFMGFTTSPLVFTKREYGSKRAKSRVERLGASASLNAAAAAAVAAGIAAGTVGGGDSPHGPGHRPPGSPGVLAGGTSPQPSVTAAADAGAGAGAGGLAATSPSHSHHGAAGGAANLHKATLLNSIRVRMSVRRDSNGSVKSVEGLGGPGSRPGSHTGSPLTQAAAAYTAGAGAGGQAGREGSAGGAAPPPSSYFRRTSAHSVEGAPAGSAGGAGVGGAIGTQSSAEKLDKESSTGQVAVQAQAGAPPPASPAATASGGGGGGGGNAGGPNSRSSATAGPGSGTGPGLGSGPAATAPVAPPAATAALAVAGAGSTLPEQLPTPFMHGPGHSGIGVSGTGAALGQSYSFPRENEPGQALAGAAGHVHLHPHPGPLLPPISERSLSADDTPSGSAYGNSGTGPSTAPAAVIVAAAAAAAAGAGGGGADGGSGAQVVSTSAAVPGGGHGAAGGRGTGGGGVMVRNPLYTIQEPSDDAAHTAPGPEAGTPQHKQHSGGGGPGLLAGIRNTLFGGGHPHPAPDNHTGAAGDGAGHDAQPLLQGQGQGQEAASAGLPGGNSGALPLAGSGPSLVSSVPRCPSMPVHGQKSLQLAPTTSTATHTSTLTSHHTAGLLHMTSQRTTPATGGTSGGTGGGPTLMLTATMSRGSRATPGTMAALSSLPPGNSLPRSETLTSNASGVTRLSKRQGSLGLRTASSMVRPNLRQLKHSDSIGKAMRRVESLLRTFNKSSLPKFSRESQFQWVFALTGQAGRCVRPTSSPTVPLPPLAPLLVLALLLRLLSPCSCMYMAPEVFRAEPYNEKVDVFGFGVMMYELLARELLLVKYIGGTKAGQELGITNPQQYATMVCQGFRPPRNPRIPEAQWQLIQDCWHPDPVVRPDMSEVAAQLQEAIHTWDWQTGHASVSTNTPASTARSGRLGSARGVAGGRTSVDGPPGGKAPSGRPGSAGTAGEGNSGEDEVGDKAGCKCVVQ</sequence>
<evidence type="ECO:0000256" key="7">
    <source>
        <dbReference type="SAM" id="MobiDB-lite"/>
    </source>
</evidence>
<feature type="compositionally biased region" description="Low complexity" evidence="7">
    <location>
        <begin position="911"/>
        <end position="945"/>
    </location>
</feature>
<feature type="compositionally biased region" description="Pro residues" evidence="7">
    <location>
        <begin position="297"/>
        <end position="309"/>
    </location>
</feature>
<feature type="region of interest" description="Disordered" evidence="7">
    <location>
        <begin position="766"/>
        <end position="785"/>
    </location>
</feature>
<evidence type="ECO:0000313" key="9">
    <source>
        <dbReference type="EMBL" id="PNW79505.1"/>
    </source>
</evidence>
<feature type="compositionally biased region" description="Low complexity" evidence="7">
    <location>
        <begin position="558"/>
        <end position="569"/>
    </location>
</feature>
<dbReference type="InParanoid" id="A0A2K3DG59"/>
<dbReference type="STRING" id="3055.A0A2K3DG59"/>
<evidence type="ECO:0000259" key="8">
    <source>
        <dbReference type="PROSITE" id="PS50011"/>
    </source>
</evidence>
<dbReference type="Pfam" id="PF00069">
    <property type="entry name" value="Pkinase"/>
    <property type="match status" value="1"/>
</dbReference>
<dbReference type="PROSITE" id="PS50011">
    <property type="entry name" value="PROTEIN_KINASE_DOM"/>
    <property type="match status" value="1"/>
</dbReference>
<dbReference type="PROSITE" id="PS00108">
    <property type="entry name" value="PROTEIN_KINASE_ST"/>
    <property type="match status" value="1"/>
</dbReference>
<feature type="compositionally biased region" description="Gly residues" evidence="7">
    <location>
        <begin position="766"/>
        <end position="782"/>
    </location>
</feature>
<dbReference type="SMART" id="SM00220">
    <property type="entry name" value="S_TKc"/>
    <property type="match status" value="1"/>
</dbReference>
<feature type="region of interest" description="Disordered" evidence="7">
    <location>
        <begin position="261"/>
        <end position="317"/>
    </location>
</feature>
<evidence type="ECO:0000256" key="4">
    <source>
        <dbReference type="ARBA" id="ARBA00022777"/>
    </source>
</evidence>
<dbReference type="InterPro" id="IPR008271">
    <property type="entry name" value="Ser/Thr_kinase_AS"/>
</dbReference>
<dbReference type="GeneID" id="5727781"/>
<dbReference type="KEGG" id="cre:CHLRE_08g358200v5"/>
<feature type="region of interest" description="Disordered" evidence="7">
    <location>
        <begin position="457"/>
        <end position="622"/>
    </location>
</feature>
<feature type="compositionally biased region" description="Polar residues" evidence="7">
    <location>
        <begin position="1219"/>
        <end position="1232"/>
    </location>
</feature>
<dbReference type="EMBL" id="CM008969">
    <property type="protein sequence ID" value="PNW79505.1"/>
    <property type="molecule type" value="Genomic_DNA"/>
</dbReference>
<gene>
    <name evidence="9" type="ORF">CHLRE_08g358200v5</name>
</gene>
<dbReference type="GO" id="GO:0004674">
    <property type="term" value="F:protein serine/threonine kinase activity"/>
    <property type="evidence" value="ECO:0000318"/>
    <property type="project" value="GO_Central"/>
</dbReference>
<evidence type="ECO:0000256" key="3">
    <source>
        <dbReference type="ARBA" id="ARBA00022741"/>
    </source>
</evidence>
<proteinExistence type="predicted"/>
<reference evidence="9 10" key="1">
    <citation type="journal article" date="2007" name="Science">
        <title>The Chlamydomonas genome reveals the evolution of key animal and plant functions.</title>
        <authorList>
            <person name="Merchant S.S."/>
            <person name="Prochnik S.E."/>
            <person name="Vallon O."/>
            <person name="Harris E.H."/>
            <person name="Karpowicz S.J."/>
            <person name="Witman G.B."/>
            <person name="Terry A."/>
            <person name="Salamov A."/>
            <person name="Fritz-Laylin L.K."/>
            <person name="Marechal-Drouard L."/>
            <person name="Marshall W.F."/>
            <person name="Qu L.H."/>
            <person name="Nelson D.R."/>
            <person name="Sanderfoot A.A."/>
            <person name="Spalding M.H."/>
            <person name="Kapitonov V.V."/>
            <person name="Ren Q."/>
            <person name="Ferris P."/>
            <person name="Lindquist E."/>
            <person name="Shapiro H."/>
            <person name="Lucas S.M."/>
            <person name="Grimwood J."/>
            <person name="Schmutz J."/>
            <person name="Cardol P."/>
            <person name="Cerutti H."/>
            <person name="Chanfreau G."/>
            <person name="Chen C.L."/>
            <person name="Cognat V."/>
            <person name="Croft M.T."/>
            <person name="Dent R."/>
            <person name="Dutcher S."/>
            <person name="Fernandez E."/>
            <person name="Fukuzawa H."/>
            <person name="Gonzalez-Ballester D."/>
            <person name="Gonzalez-Halphen D."/>
            <person name="Hallmann A."/>
            <person name="Hanikenne M."/>
            <person name="Hippler M."/>
            <person name="Inwood W."/>
            <person name="Jabbari K."/>
            <person name="Kalanon M."/>
            <person name="Kuras R."/>
            <person name="Lefebvre P.A."/>
            <person name="Lemaire S.D."/>
            <person name="Lobanov A.V."/>
            <person name="Lohr M."/>
            <person name="Manuell A."/>
            <person name="Meier I."/>
            <person name="Mets L."/>
            <person name="Mittag M."/>
            <person name="Mittelmeier T."/>
            <person name="Moroney J.V."/>
            <person name="Moseley J."/>
            <person name="Napoli C."/>
            <person name="Nedelcu A.M."/>
            <person name="Niyogi K."/>
            <person name="Novoselov S.V."/>
            <person name="Paulsen I.T."/>
            <person name="Pazour G."/>
            <person name="Purton S."/>
            <person name="Ral J.P."/>
            <person name="Riano-Pachon D.M."/>
            <person name="Riekhof W."/>
            <person name="Rymarquis L."/>
            <person name="Schroda M."/>
            <person name="Stern D."/>
            <person name="Umen J."/>
            <person name="Willows R."/>
            <person name="Wilson N."/>
            <person name="Zimmer S.L."/>
            <person name="Allmer J."/>
            <person name="Balk J."/>
            <person name="Bisova K."/>
            <person name="Chen C.J."/>
            <person name="Elias M."/>
            <person name="Gendler K."/>
            <person name="Hauser C."/>
            <person name="Lamb M.R."/>
            <person name="Ledford H."/>
            <person name="Long J.C."/>
            <person name="Minagawa J."/>
            <person name="Page M.D."/>
            <person name="Pan J."/>
            <person name="Pootakham W."/>
            <person name="Roje S."/>
            <person name="Rose A."/>
            <person name="Stahlberg E."/>
            <person name="Terauchi A.M."/>
            <person name="Yang P."/>
            <person name="Ball S."/>
            <person name="Bowler C."/>
            <person name="Dieckmann C.L."/>
            <person name="Gladyshev V.N."/>
            <person name="Green P."/>
            <person name="Jorgensen R."/>
            <person name="Mayfield S."/>
            <person name="Mueller-Roeber B."/>
            <person name="Rajamani S."/>
            <person name="Sayre R.T."/>
            <person name="Brokstein P."/>
            <person name="Dubchak I."/>
            <person name="Goodstein D."/>
            <person name="Hornick L."/>
            <person name="Huang Y.W."/>
            <person name="Jhaveri J."/>
            <person name="Luo Y."/>
            <person name="Martinez D."/>
            <person name="Ngau W.C."/>
            <person name="Otillar B."/>
            <person name="Poliakov A."/>
            <person name="Porter A."/>
            <person name="Szajkowski L."/>
            <person name="Werner G."/>
            <person name="Zhou K."/>
            <person name="Grigoriev I.V."/>
            <person name="Rokhsar D.S."/>
            <person name="Grossman A.R."/>
        </authorList>
    </citation>
    <scope>NUCLEOTIDE SEQUENCE [LARGE SCALE GENOMIC DNA]</scope>
    <source>
        <strain evidence="10">CC-503</strain>
    </source>
</reference>
<dbReference type="InterPro" id="IPR051681">
    <property type="entry name" value="Ser/Thr_Kinases-Pseudokinases"/>
</dbReference>
<evidence type="ECO:0000256" key="5">
    <source>
        <dbReference type="ARBA" id="ARBA00022840"/>
    </source>
</evidence>
<feature type="compositionally biased region" description="Gly residues" evidence="7">
    <location>
        <begin position="534"/>
        <end position="544"/>
    </location>
</feature>
<dbReference type="Pfam" id="PF07714">
    <property type="entry name" value="PK_Tyr_Ser-Thr"/>
    <property type="match status" value="1"/>
</dbReference>
<dbReference type="InterPro" id="IPR001245">
    <property type="entry name" value="Ser-Thr/Tyr_kinase_cat_dom"/>
</dbReference>
<dbReference type="OrthoDB" id="543582at2759"/>
<feature type="region of interest" description="Disordered" evidence="7">
    <location>
        <begin position="643"/>
        <end position="662"/>
    </location>
</feature>
<evidence type="ECO:0000256" key="2">
    <source>
        <dbReference type="ARBA" id="ARBA00022679"/>
    </source>
</evidence>
<dbReference type="InterPro" id="IPR017441">
    <property type="entry name" value="Protein_kinase_ATP_BS"/>
</dbReference>
<feature type="region of interest" description="Disordered" evidence="7">
    <location>
        <begin position="190"/>
        <end position="233"/>
    </location>
</feature>
<keyword evidence="5 6" id="KW-0067">ATP-binding</keyword>
<dbReference type="InterPro" id="IPR000719">
    <property type="entry name" value="Prot_kinase_dom"/>
</dbReference>
<keyword evidence="4" id="KW-0418">Kinase</keyword>
<feature type="compositionally biased region" description="Gly residues" evidence="7">
    <location>
        <begin position="581"/>
        <end position="592"/>
    </location>
</feature>
<evidence type="ECO:0000256" key="6">
    <source>
        <dbReference type="PROSITE-ProRule" id="PRU10141"/>
    </source>
</evidence>
<dbReference type="PANTHER" id="PTHR44329">
    <property type="entry name" value="SERINE/THREONINE-PROTEIN KINASE TNNI3K-RELATED"/>
    <property type="match status" value="1"/>
</dbReference>
<feature type="region of interest" description="Disordered" evidence="7">
    <location>
        <begin position="687"/>
        <end position="725"/>
    </location>
</feature>
<feature type="compositionally biased region" description="Polar residues" evidence="7">
    <location>
        <begin position="986"/>
        <end position="1000"/>
    </location>
</feature>
<feature type="region of interest" description="Disordered" evidence="7">
    <location>
        <begin position="979"/>
        <end position="1009"/>
    </location>
</feature>
<dbReference type="RefSeq" id="XP_042921703.1">
    <property type="nucleotide sequence ID" value="XM_043064701.1"/>
</dbReference>
<keyword evidence="3 6" id="KW-0547">Nucleotide-binding</keyword>
<protein>
    <recommendedName>
        <fullName evidence="8">Protein kinase domain-containing protein</fullName>
    </recommendedName>
</protein>
<feature type="binding site" evidence="6">
    <location>
        <position position="68"/>
    </location>
    <ligand>
        <name>ATP</name>
        <dbReference type="ChEBI" id="CHEBI:30616"/>
    </ligand>
</feature>
<feature type="compositionally biased region" description="Low complexity" evidence="7">
    <location>
        <begin position="854"/>
        <end position="873"/>
    </location>
</feature>
<organism evidence="9 10">
    <name type="scientific">Chlamydomonas reinhardtii</name>
    <name type="common">Chlamydomonas smithii</name>
    <dbReference type="NCBI Taxonomy" id="3055"/>
    <lineage>
        <taxon>Eukaryota</taxon>
        <taxon>Viridiplantae</taxon>
        <taxon>Chlorophyta</taxon>
        <taxon>core chlorophytes</taxon>
        <taxon>Chlorophyceae</taxon>
        <taxon>CS clade</taxon>
        <taxon>Chlamydomonadales</taxon>
        <taxon>Chlamydomonadaceae</taxon>
        <taxon>Chlamydomonas</taxon>
    </lineage>
</organism>
<name>A0A2K3DG59_CHLRE</name>
<accession>A0A2K3DG59</accession>
<dbReference type="PANTHER" id="PTHR44329:SF289">
    <property type="entry name" value="SERINE_THREONINE-PROTEIN KINASE VIK"/>
    <property type="match status" value="1"/>
</dbReference>
<keyword evidence="10" id="KW-1185">Reference proteome</keyword>
<feature type="region of interest" description="Disordered" evidence="7">
    <location>
        <begin position="378"/>
        <end position="437"/>
    </location>
</feature>